<proteinExistence type="predicted"/>
<evidence type="ECO:0000256" key="1">
    <source>
        <dbReference type="SAM" id="MobiDB-lite"/>
    </source>
</evidence>
<reference evidence="2 3" key="1">
    <citation type="submission" date="2017-11" db="EMBL/GenBank/DDBJ databases">
        <title>De-novo sequencing of pomegranate (Punica granatum L.) genome.</title>
        <authorList>
            <person name="Akparov Z."/>
            <person name="Amiraslanov A."/>
            <person name="Hajiyeva S."/>
            <person name="Abbasov M."/>
            <person name="Kaur K."/>
            <person name="Hamwieh A."/>
            <person name="Solovyev V."/>
            <person name="Salamov A."/>
            <person name="Braich B."/>
            <person name="Kosarev P."/>
            <person name="Mahmoud A."/>
            <person name="Hajiyev E."/>
            <person name="Babayeva S."/>
            <person name="Izzatullayeva V."/>
            <person name="Mammadov A."/>
            <person name="Mammadov A."/>
            <person name="Sharifova S."/>
            <person name="Ojaghi J."/>
            <person name="Eynullazada K."/>
            <person name="Bayramov B."/>
            <person name="Abdulazimova A."/>
            <person name="Shahmuradov I."/>
        </authorList>
    </citation>
    <scope>NUCLEOTIDE SEQUENCE [LARGE SCALE GENOMIC DNA]</scope>
    <source>
        <strain evidence="3">cv. AG2017</strain>
        <tissue evidence="2">Leaf</tissue>
    </source>
</reference>
<dbReference type="Proteomes" id="UP000233551">
    <property type="component" value="Unassembled WGS sequence"/>
</dbReference>
<gene>
    <name evidence="2" type="ORF">CRG98_019179</name>
</gene>
<dbReference type="EMBL" id="PGOL01001149">
    <property type="protein sequence ID" value="PKI60438.1"/>
    <property type="molecule type" value="Genomic_DNA"/>
</dbReference>
<sequence length="214" mass="24306">MRPLEVGSDPTRAGQTRLDVGRPRLGAGRFDWAPRRKQSTPRNRPDWASLESDITTVTPNCILLQGQWLSTLKRPPEVTVVVVWRARLWIDPNLQGKVKLPRLDRPDWQKPPNWAGRKEMAFLEAPGGSLLQGRRLPTPKRPPEVASVVVWRKKTQVDPRKKKKTAHNGQTRLAGIDPTRTSGKELVVPMGWRLQMKNLSLEVDLGGPKYVEVW</sequence>
<feature type="region of interest" description="Disordered" evidence="1">
    <location>
        <begin position="156"/>
        <end position="177"/>
    </location>
</feature>
<evidence type="ECO:0000313" key="2">
    <source>
        <dbReference type="EMBL" id="PKI60438.1"/>
    </source>
</evidence>
<dbReference type="AlphaFoldDB" id="A0A2I0JVT9"/>
<evidence type="ECO:0000313" key="3">
    <source>
        <dbReference type="Proteomes" id="UP000233551"/>
    </source>
</evidence>
<feature type="region of interest" description="Disordered" evidence="1">
    <location>
        <begin position="1"/>
        <end position="47"/>
    </location>
</feature>
<accession>A0A2I0JVT9</accession>
<name>A0A2I0JVT9_PUNGR</name>
<comment type="caution">
    <text evidence="2">The sequence shown here is derived from an EMBL/GenBank/DDBJ whole genome shotgun (WGS) entry which is preliminary data.</text>
</comment>
<keyword evidence="3" id="KW-1185">Reference proteome</keyword>
<protein>
    <submittedName>
        <fullName evidence="2">Uncharacterized protein</fullName>
    </submittedName>
</protein>
<organism evidence="2 3">
    <name type="scientific">Punica granatum</name>
    <name type="common">Pomegranate</name>
    <dbReference type="NCBI Taxonomy" id="22663"/>
    <lineage>
        <taxon>Eukaryota</taxon>
        <taxon>Viridiplantae</taxon>
        <taxon>Streptophyta</taxon>
        <taxon>Embryophyta</taxon>
        <taxon>Tracheophyta</taxon>
        <taxon>Spermatophyta</taxon>
        <taxon>Magnoliopsida</taxon>
        <taxon>eudicotyledons</taxon>
        <taxon>Gunneridae</taxon>
        <taxon>Pentapetalae</taxon>
        <taxon>rosids</taxon>
        <taxon>malvids</taxon>
        <taxon>Myrtales</taxon>
        <taxon>Lythraceae</taxon>
        <taxon>Punica</taxon>
    </lineage>
</organism>